<proteinExistence type="predicted"/>
<evidence type="ECO:0000259" key="1">
    <source>
        <dbReference type="PROSITE" id="PS50093"/>
    </source>
</evidence>
<feature type="domain" description="PKD" evidence="1">
    <location>
        <begin position="138"/>
        <end position="178"/>
    </location>
</feature>
<dbReference type="Gene3D" id="2.60.40.10">
    <property type="entry name" value="Immunoglobulins"/>
    <property type="match status" value="1"/>
</dbReference>
<dbReference type="AlphaFoldDB" id="A0A3A1NF37"/>
<organism evidence="2 3">
    <name type="scientific">Flagellimonas lutimaris</name>
    <dbReference type="NCBI Taxonomy" id="475082"/>
    <lineage>
        <taxon>Bacteria</taxon>
        <taxon>Pseudomonadati</taxon>
        <taxon>Bacteroidota</taxon>
        <taxon>Flavobacteriia</taxon>
        <taxon>Flavobacteriales</taxon>
        <taxon>Flavobacteriaceae</taxon>
        <taxon>Flagellimonas</taxon>
    </lineage>
</organism>
<dbReference type="InterPro" id="IPR013783">
    <property type="entry name" value="Ig-like_fold"/>
</dbReference>
<dbReference type="EMBL" id="QXFH01000011">
    <property type="protein sequence ID" value="RIV37905.1"/>
    <property type="molecule type" value="Genomic_DNA"/>
</dbReference>
<dbReference type="Proteomes" id="UP000266067">
    <property type="component" value="Unassembled WGS sequence"/>
</dbReference>
<dbReference type="Pfam" id="PF03382">
    <property type="entry name" value="DUF285"/>
    <property type="match status" value="2"/>
</dbReference>
<dbReference type="InterPro" id="IPR000601">
    <property type="entry name" value="PKD_dom"/>
</dbReference>
<dbReference type="PROSITE" id="PS50093">
    <property type="entry name" value="PKD"/>
    <property type="match status" value="1"/>
</dbReference>
<evidence type="ECO:0000313" key="3">
    <source>
        <dbReference type="Proteomes" id="UP000266067"/>
    </source>
</evidence>
<dbReference type="SUPFAM" id="SSF49299">
    <property type="entry name" value="PKD domain"/>
    <property type="match status" value="1"/>
</dbReference>
<name>A0A3A1NF37_9FLAO</name>
<evidence type="ECO:0000313" key="2">
    <source>
        <dbReference type="EMBL" id="RIV37905.1"/>
    </source>
</evidence>
<sequence>MKSSDENKFSSLTLPPSCTNLIGPMDEDIEISVDTDISWSLVPGADGYILNIGTASGLYNLLNGSDVGNITTYDPVMNLPSNSMIYVSVIPYDSSGNAIGCTEEHFTTEYWADDPETFKLTYKTDLPGNTTNNQLLIQTNNDFSYDYSIDWGDGQTNTNVTTDIIHTYANPGTYTISIIGDFPAPFNDIFSGDGNKLLSIDQWGNQNWKSMERAFNGAGFMKYNAVDLPDLSNVSNMSYMFNYCNDFNGNINSWNVTSVTDMQHMFSAAANFNQPLDNWDVSSVTNMGSMFNAANSFNQPLNSWDVSSVTTMISMFRNALNFNQPIGNWDVSSVSNMRAMFSNAENFNQPIGNWDVSLVSDMGYMFSNAENFNQPLDNWDVSLVSDMGFMFNRANSFNQPINSWNVTSVTDMQYMFANAPNFDQPLDNWDVSSVTNMGSMFNGANSFNQPLNSWDVSSVTRMDFMFYRALSFNEPIDNWDVSSVTNMGSMFNAANSFNQPLNSWDVSSVSRMNYMFNGATNFDQPLNSWNTAALKNTSFMFRGAISFNQALDNWDFSLVGATNYMFSDALSFNQPLNGWNTSSVVNMSNMFSGAISFNQYLGDWDLTNTVDVSGMLDNTAMSVTYYDNTLIAWSGQILEAGLNLGANGLQFCFSSDERQSIMNDFGWTITGDIFNCPIPDCTAITNPLDGDSNIPLDITLTWDSVKEANGYYLTVGSSPGGTNILDHEDVGNTTTYDLPSDLPPCSTIYVTITPFNPGSTAIGCTEVSFSTISDTPDAGNDASINICEGTVLSDA</sequence>
<dbReference type="InterPro" id="IPR005046">
    <property type="entry name" value="DUF285"/>
</dbReference>
<dbReference type="NCBIfam" id="TIGR02167">
    <property type="entry name" value="Liste_lipo_26"/>
    <property type="match status" value="5"/>
</dbReference>
<dbReference type="InterPro" id="IPR035986">
    <property type="entry name" value="PKD_dom_sf"/>
</dbReference>
<keyword evidence="3" id="KW-1185">Reference proteome</keyword>
<comment type="caution">
    <text evidence="2">The sequence shown here is derived from an EMBL/GenBank/DDBJ whole genome shotgun (WGS) entry which is preliminary data.</text>
</comment>
<accession>A0A3A1NF37</accession>
<dbReference type="InterPro" id="IPR011889">
    <property type="entry name" value="Liste_lipo_26"/>
</dbReference>
<protein>
    <submittedName>
        <fullName evidence="2">BspA family leucine-rich repeat surface protein</fullName>
    </submittedName>
</protein>
<reference evidence="2 3" key="1">
    <citation type="submission" date="2018-08" db="EMBL/GenBank/DDBJ databases">
        <title>Proposal of Muricauda 72 sp.nov. and Muricauda NH166 sp.nov., isolated from seawater.</title>
        <authorList>
            <person name="Cheng H."/>
            <person name="Wu Y.-H."/>
            <person name="Guo L.-L."/>
            <person name="Xu X.-W."/>
        </authorList>
    </citation>
    <scope>NUCLEOTIDE SEQUENCE [LARGE SCALE GENOMIC DNA]</scope>
    <source>
        <strain evidence="2 3">KCTC 22173</strain>
    </source>
</reference>
<gene>
    <name evidence="2" type="ORF">D2V08_01005</name>
</gene>
<feature type="non-terminal residue" evidence="2">
    <location>
        <position position="795"/>
    </location>
</feature>